<dbReference type="Proteomes" id="UP001500282">
    <property type="component" value="Unassembled WGS sequence"/>
</dbReference>
<organism evidence="2 3">
    <name type="scientific">Streptomyces javensis</name>
    <dbReference type="NCBI Taxonomy" id="114698"/>
    <lineage>
        <taxon>Bacteria</taxon>
        <taxon>Bacillati</taxon>
        <taxon>Actinomycetota</taxon>
        <taxon>Actinomycetes</taxon>
        <taxon>Kitasatosporales</taxon>
        <taxon>Streptomycetaceae</taxon>
        <taxon>Streptomyces</taxon>
        <taxon>Streptomyces violaceusniger group</taxon>
    </lineage>
</organism>
<comment type="caution">
    <text evidence="2">The sequence shown here is derived from an EMBL/GenBank/DDBJ whole genome shotgun (WGS) entry which is preliminary data.</text>
</comment>
<sequence>MTAFGRLDLAVNNVGVPSSGQAPDSPRDHLTNRPNQLHAKTLAPDSRRDRARSFLLRGARLDTGYVSGMAL</sequence>
<evidence type="ECO:0000256" key="1">
    <source>
        <dbReference type="SAM" id="MobiDB-lite"/>
    </source>
</evidence>
<name>A0ABP4HW00_9ACTN</name>
<evidence type="ECO:0000313" key="3">
    <source>
        <dbReference type="Proteomes" id="UP001500282"/>
    </source>
</evidence>
<protein>
    <submittedName>
        <fullName evidence="2">Uncharacterized protein</fullName>
    </submittedName>
</protein>
<evidence type="ECO:0000313" key="2">
    <source>
        <dbReference type="EMBL" id="GAA1291847.1"/>
    </source>
</evidence>
<proteinExistence type="predicted"/>
<reference evidence="3" key="1">
    <citation type="journal article" date="2019" name="Int. J. Syst. Evol. Microbiol.">
        <title>The Global Catalogue of Microorganisms (GCM) 10K type strain sequencing project: providing services to taxonomists for standard genome sequencing and annotation.</title>
        <authorList>
            <consortium name="The Broad Institute Genomics Platform"/>
            <consortium name="The Broad Institute Genome Sequencing Center for Infectious Disease"/>
            <person name="Wu L."/>
            <person name="Ma J."/>
        </authorList>
    </citation>
    <scope>NUCLEOTIDE SEQUENCE [LARGE SCALE GENOMIC DNA]</scope>
    <source>
        <strain evidence="3">JCM 11448</strain>
    </source>
</reference>
<dbReference type="EMBL" id="BAAAIH010000049">
    <property type="protein sequence ID" value="GAA1291847.1"/>
    <property type="molecule type" value="Genomic_DNA"/>
</dbReference>
<feature type="region of interest" description="Disordered" evidence="1">
    <location>
        <begin position="13"/>
        <end position="48"/>
    </location>
</feature>
<keyword evidence="3" id="KW-1185">Reference proteome</keyword>
<gene>
    <name evidence="2" type="ORF">GCM10009579_66220</name>
</gene>
<accession>A0ABP4HW00</accession>